<dbReference type="RefSeq" id="XP_040758868.1">
    <property type="nucleotide sequence ID" value="XM_040913357.1"/>
</dbReference>
<feature type="region of interest" description="Disordered" evidence="1">
    <location>
        <begin position="67"/>
        <end position="94"/>
    </location>
</feature>
<organism evidence="2 3">
    <name type="scientific">Laetiporus sulphureus 93-53</name>
    <dbReference type="NCBI Taxonomy" id="1314785"/>
    <lineage>
        <taxon>Eukaryota</taxon>
        <taxon>Fungi</taxon>
        <taxon>Dikarya</taxon>
        <taxon>Basidiomycota</taxon>
        <taxon>Agaricomycotina</taxon>
        <taxon>Agaricomycetes</taxon>
        <taxon>Polyporales</taxon>
        <taxon>Laetiporus</taxon>
    </lineage>
</organism>
<dbReference type="EMBL" id="KV427669">
    <property type="protein sequence ID" value="KZT01128.1"/>
    <property type="molecule type" value="Genomic_DNA"/>
</dbReference>
<feature type="region of interest" description="Disordered" evidence="1">
    <location>
        <begin position="329"/>
        <end position="366"/>
    </location>
</feature>
<accession>A0A165BIK8</accession>
<gene>
    <name evidence="2" type="ORF">LAESUDRAFT_763957</name>
</gene>
<name>A0A165BIK8_9APHY</name>
<dbReference type="Proteomes" id="UP000076871">
    <property type="component" value="Unassembled WGS sequence"/>
</dbReference>
<dbReference type="GeneID" id="63830385"/>
<feature type="region of interest" description="Disordered" evidence="1">
    <location>
        <begin position="148"/>
        <end position="177"/>
    </location>
</feature>
<proteinExistence type="predicted"/>
<feature type="compositionally biased region" description="Basic and acidic residues" evidence="1">
    <location>
        <begin position="71"/>
        <end position="83"/>
    </location>
</feature>
<keyword evidence="3" id="KW-1185">Reference proteome</keyword>
<feature type="compositionally biased region" description="Low complexity" evidence="1">
    <location>
        <begin position="515"/>
        <end position="530"/>
    </location>
</feature>
<evidence type="ECO:0008006" key="4">
    <source>
        <dbReference type="Google" id="ProtNLM"/>
    </source>
</evidence>
<evidence type="ECO:0000313" key="3">
    <source>
        <dbReference type="Proteomes" id="UP000076871"/>
    </source>
</evidence>
<dbReference type="AlphaFoldDB" id="A0A165BIK8"/>
<protein>
    <recommendedName>
        <fullName evidence="4">Retrotransposon gag domain-containing protein</fullName>
    </recommendedName>
</protein>
<feature type="region of interest" description="Disordered" evidence="1">
    <location>
        <begin position="514"/>
        <end position="533"/>
    </location>
</feature>
<reference evidence="2 3" key="1">
    <citation type="journal article" date="2016" name="Mol. Biol. Evol.">
        <title>Comparative Genomics of Early-Diverging Mushroom-Forming Fungi Provides Insights into the Origins of Lignocellulose Decay Capabilities.</title>
        <authorList>
            <person name="Nagy L.G."/>
            <person name="Riley R."/>
            <person name="Tritt A."/>
            <person name="Adam C."/>
            <person name="Daum C."/>
            <person name="Floudas D."/>
            <person name="Sun H."/>
            <person name="Yadav J.S."/>
            <person name="Pangilinan J."/>
            <person name="Larsson K.H."/>
            <person name="Matsuura K."/>
            <person name="Barry K."/>
            <person name="Labutti K."/>
            <person name="Kuo R."/>
            <person name="Ohm R.A."/>
            <person name="Bhattacharya S.S."/>
            <person name="Shirouzu T."/>
            <person name="Yoshinaga Y."/>
            <person name="Martin F.M."/>
            <person name="Grigoriev I.V."/>
            <person name="Hibbett D.S."/>
        </authorList>
    </citation>
    <scope>NUCLEOTIDE SEQUENCE [LARGE SCALE GENOMIC DNA]</scope>
    <source>
        <strain evidence="2 3">93-53</strain>
    </source>
</reference>
<evidence type="ECO:0000313" key="2">
    <source>
        <dbReference type="EMBL" id="KZT01128.1"/>
    </source>
</evidence>
<sequence>MYGHLLIPGTKPQIVSPRLLPVAPTELTSSFIYLSPFPASVNIDHGRVFSAQAVSAVARGFFDIHSNPISTRREPQQDSELPKASKRKATPRIDLDAHYKHQETNKERGRLLTLASLGASSTDRQRAAARVVDTTHIIKRGIICKPRDHTPPLERYKPRKGRLTTGSRKPAPPPELITSNAVPPIIVAPQPVRPLPNFVKVNTHARPIRPLPSKVRPTLHIETLKKQVSATRFRLQLILGAFWERIDQDKRKKVQLLASELDKVCADLYTGTREYTFVDKQVINTCCLEIGRINFKEIGKQQRLDEIVREIGKVKDKQQRMDDILHTNVESAHDGSTPRASQRNSPEPALGPQDSASQVGGPASPTPSLVPAYVPPIWEFDGHQFEYLEDALRQSAPGEVPDHIREWVIVAMKLTVTTEIAKVYNVLGNKMYEHKKAFESTIQNNKSEHRLKEGMLQTEIGKLKDRILVQDVHMTVLNDELTGTQAAMLDTGKEMMEIKAANVKLRHELASLKASSVTTTQGQTSSTVQSHKPHIKIAEPPHYSGKGSLEDWLQQLGIWMRWNEINDDEHKITTALLHLEGGAFTYMSEYATRAAARQALGTWEDFVNILKVNYRTLDPDKDVQQHLKDICGKTYPTMVSFAEQFRQWATKTNLGHTALIGYIAEHRSKDNISTYAFN</sequence>
<dbReference type="InParanoid" id="A0A165BIK8"/>
<evidence type="ECO:0000256" key="1">
    <source>
        <dbReference type="SAM" id="MobiDB-lite"/>
    </source>
</evidence>